<gene>
    <name evidence="1" type="ORF">NO263_12615</name>
</gene>
<organism evidence="1 2">
    <name type="scientific">Gluconacetobacter entanii</name>
    <dbReference type="NCBI Taxonomy" id="108528"/>
    <lineage>
        <taxon>Bacteria</taxon>
        <taxon>Pseudomonadati</taxon>
        <taxon>Pseudomonadota</taxon>
        <taxon>Alphaproteobacteria</taxon>
        <taxon>Acetobacterales</taxon>
        <taxon>Acetobacteraceae</taxon>
        <taxon>Gluconacetobacter</taxon>
    </lineage>
</organism>
<name>A0ABT3K7N7_9PROT</name>
<dbReference type="Proteomes" id="UP001526337">
    <property type="component" value="Unassembled WGS sequence"/>
</dbReference>
<dbReference type="EMBL" id="JANGSQ010000107">
    <property type="protein sequence ID" value="MCW4591423.1"/>
    <property type="molecule type" value="Genomic_DNA"/>
</dbReference>
<proteinExistence type="predicted"/>
<evidence type="ECO:0000313" key="2">
    <source>
        <dbReference type="Proteomes" id="UP001526337"/>
    </source>
</evidence>
<evidence type="ECO:0000313" key="1">
    <source>
        <dbReference type="EMBL" id="MCW4591423.1"/>
    </source>
</evidence>
<reference evidence="1 2" key="1">
    <citation type="submission" date="2022-07" db="EMBL/GenBank/DDBJ databases">
        <title>Genome stability of Gluconacetobacter entanii AV429.</title>
        <authorList>
            <person name="Trcek J."/>
            <person name="Cepec E."/>
        </authorList>
    </citation>
    <scope>NUCLEOTIDE SEQUENCE [LARGE SCALE GENOMIC DNA]</scope>
    <source>
        <strain evidence="1 2">AV429_2022</strain>
    </source>
</reference>
<dbReference type="InterPro" id="IPR036388">
    <property type="entry name" value="WH-like_DNA-bd_sf"/>
</dbReference>
<dbReference type="RefSeq" id="WP_171790165.1">
    <property type="nucleotide sequence ID" value="NZ_JABJWD010000025.1"/>
</dbReference>
<keyword evidence="2" id="KW-1185">Reference proteome</keyword>
<comment type="caution">
    <text evidence="1">The sequence shown here is derived from an EMBL/GenBank/DDBJ whole genome shotgun (WGS) entry which is preliminary data.</text>
</comment>
<accession>A0ABT3K7N7</accession>
<sequence>MLQKVNSIIETIYGSALGTCDWKDTLQKCAKLIDVAALAVVPFDPNLKELLLTSLNKPEHDASSQDYFHGTDPYYKIDPYNKLFKYKKNILGDFPDIDLISEDEIKKSPFYHEFLKKYDWGRVNVFVDQDIFTSGIKISTQRYNGQRGETDNENYVRNIISRHICQSLSFSNIYNSLILENTYKIYDHMDFGIALLKSNGKILMMNPIFKSLIGNALTYEGGRLSSTNQKNKHQITRILNKVSYVQDALQPPEFAVINGTNGEKILLKAMKISRLELNGPLLKNNDFIVLLAKNLQPALPDISGIMQTLGLTRSEARLASIVGVGHPPRQAAKIIGISEQYARTMLKEIFYKLNVNSQSQLAALIGNISSFGRFSD</sequence>
<dbReference type="SUPFAM" id="SSF46894">
    <property type="entry name" value="C-terminal effector domain of the bipartite response regulators"/>
    <property type="match status" value="1"/>
</dbReference>
<dbReference type="Gene3D" id="1.10.10.10">
    <property type="entry name" value="Winged helix-like DNA-binding domain superfamily/Winged helix DNA-binding domain"/>
    <property type="match status" value="1"/>
</dbReference>
<protein>
    <submittedName>
        <fullName evidence="1">Helix-turn-helix transcriptional regulator</fullName>
    </submittedName>
</protein>
<dbReference type="InterPro" id="IPR016032">
    <property type="entry name" value="Sig_transdc_resp-reg_C-effctor"/>
</dbReference>